<gene>
    <name evidence="8" type="ORF">CUNI_LOCUS7709</name>
</gene>
<feature type="transmembrane region" description="Helical" evidence="7">
    <location>
        <begin position="28"/>
        <end position="47"/>
    </location>
</feature>
<feature type="transmembrane region" description="Helical" evidence="7">
    <location>
        <begin position="147"/>
        <end position="168"/>
    </location>
</feature>
<dbReference type="InterPro" id="IPR051163">
    <property type="entry name" value="Sodium:Solute_Symporter_SSF"/>
</dbReference>
<keyword evidence="7" id="KW-0812">Transmembrane</keyword>
<comment type="subcellular location">
    <subcellularLocation>
        <location evidence="1">Cell membrane</location>
        <topology evidence="1">Multi-pass membrane protein</topology>
    </subcellularLocation>
</comment>
<keyword evidence="3" id="KW-1003">Cell membrane</keyword>
<organism evidence="8 9">
    <name type="scientific">Candidula unifasciata</name>
    <dbReference type="NCBI Taxonomy" id="100452"/>
    <lineage>
        <taxon>Eukaryota</taxon>
        <taxon>Metazoa</taxon>
        <taxon>Spiralia</taxon>
        <taxon>Lophotrochozoa</taxon>
        <taxon>Mollusca</taxon>
        <taxon>Gastropoda</taxon>
        <taxon>Heterobranchia</taxon>
        <taxon>Euthyneura</taxon>
        <taxon>Panpulmonata</taxon>
        <taxon>Eupulmonata</taxon>
        <taxon>Stylommatophora</taxon>
        <taxon>Helicina</taxon>
        <taxon>Helicoidea</taxon>
        <taxon>Geomitridae</taxon>
        <taxon>Candidula</taxon>
    </lineage>
</organism>
<evidence type="ECO:0000256" key="6">
    <source>
        <dbReference type="ARBA" id="ARBA00023201"/>
    </source>
</evidence>
<keyword evidence="9" id="KW-1185">Reference proteome</keyword>
<evidence type="ECO:0000256" key="4">
    <source>
        <dbReference type="ARBA" id="ARBA00023053"/>
    </source>
</evidence>
<keyword evidence="7" id="KW-0472">Membrane</keyword>
<reference evidence="8" key="1">
    <citation type="submission" date="2021-04" db="EMBL/GenBank/DDBJ databases">
        <authorList>
            <consortium name="Molecular Ecology Group"/>
        </authorList>
    </citation>
    <scope>NUCLEOTIDE SEQUENCE</scope>
</reference>
<dbReference type="GO" id="GO:0006814">
    <property type="term" value="P:sodium ion transport"/>
    <property type="evidence" value="ECO:0007669"/>
    <property type="project" value="UniProtKB-KW"/>
</dbReference>
<dbReference type="EMBL" id="CAJHNH020001233">
    <property type="protein sequence ID" value="CAG5122151.1"/>
    <property type="molecule type" value="Genomic_DNA"/>
</dbReference>
<evidence type="ECO:0000256" key="5">
    <source>
        <dbReference type="ARBA" id="ARBA00023065"/>
    </source>
</evidence>
<evidence type="ECO:0000256" key="1">
    <source>
        <dbReference type="ARBA" id="ARBA00004651"/>
    </source>
</evidence>
<evidence type="ECO:0000256" key="2">
    <source>
        <dbReference type="ARBA" id="ARBA00022448"/>
    </source>
</evidence>
<feature type="transmembrane region" description="Helical" evidence="7">
    <location>
        <begin position="103"/>
        <end position="126"/>
    </location>
</feature>
<keyword evidence="6" id="KW-0739">Sodium transport</keyword>
<keyword evidence="7" id="KW-1133">Transmembrane helix</keyword>
<accession>A0A8S3Z4Q7</accession>
<keyword evidence="5" id="KW-0406">Ion transport</keyword>
<dbReference type="GO" id="GO:0005886">
    <property type="term" value="C:plasma membrane"/>
    <property type="evidence" value="ECO:0007669"/>
    <property type="project" value="UniProtKB-SubCell"/>
</dbReference>
<evidence type="ECO:0000256" key="7">
    <source>
        <dbReference type="SAM" id="Phobius"/>
    </source>
</evidence>
<evidence type="ECO:0008006" key="10">
    <source>
        <dbReference type="Google" id="ProtNLM"/>
    </source>
</evidence>
<dbReference type="Gene3D" id="1.20.1730.10">
    <property type="entry name" value="Sodium/glucose cotransporter"/>
    <property type="match status" value="1"/>
</dbReference>
<evidence type="ECO:0000313" key="9">
    <source>
        <dbReference type="Proteomes" id="UP000678393"/>
    </source>
</evidence>
<keyword evidence="2" id="KW-0813">Transport</keyword>
<dbReference type="Proteomes" id="UP000678393">
    <property type="component" value="Unassembled WGS sequence"/>
</dbReference>
<dbReference type="InterPro" id="IPR038377">
    <property type="entry name" value="Na/Glc_symporter_sf"/>
</dbReference>
<dbReference type="PANTHER" id="PTHR42985">
    <property type="entry name" value="SODIUM-COUPLED MONOCARBOXYLATE TRANSPORTER"/>
    <property type="match status" value="1"/>
</dbReference>
<feature type="non-terminal residue" evidence="8">
    <location>
        <position position="212"/>
    </location>
</feature>
<keyword evidence="4" id="KW-0915">Sodium</keyword>
<dbReference type="PANTHER" id="PTHR42985:SF40">
    <property type="entry name" value="LD47995P-RELATED"/>
    <property type="match status" value="1"/>
</dbReference>
<name>A0A8S3Z4Q7_9EUPU</name>
<dbReference type="AlphaFoldDB" id="A0A8S3Z4Q7"/>
<feature type="non-terminal residue" evidence="8">
    <location>
        <position position="1"/>
    </location>
</feature>
<protein>
    <recommendedName>
        <fullName evidence="10">Sodium-coupled monocarboxylate transporter 1</fullName>
    </recommendedName>
</protein>
<sequence>VIYGCLSMGVSFAAQTLEGTVLQASNSFVGSVTGPLTGMFVLGGLLSMGQQLCKSLRGVVSGAICGLGVCLWLSIGTYVSGIPLVELPHPNGTCFPDNNMTEITATVASITLATATLSLSGLMTAGANTTNGHGGRSGLDVFYSISYLWFSVAGTVIVVAVGLLVSFITGPNSIDDVPLKYQIPLFSRLCCCLPKSVLYRLNCYRYFDDSEV</sequence>
<dbReference type="GO" id="GO:0015293">
    <property type="term" value="F:symporter activity"/>
    <property type="evidence" value="ECO:0007669"/>
    <property type="project" value="TreeGrafter"/>
</dbReference>
<dbReference type="OrthoDB" id="6153852at2759"/>
<comment type="caution">
    <text evidence="8">The sequence shown here is derived from an EMBL/GenBank/DDBJ whole genome shotgun (WGS) entry which is preliminary data.</text>
</comment>
<evidence type="ECO:0000256" key="3">
    <source>
        <dbReference type="ARBA" id="ARBA00022475"/>
    </source>
</evidence>
<evidence type="ECO:0000313" key="8">
    <source>
        <dbReference type="EMBL" id="CAG5122151.1"/>
    </source>
</evidence>
<feature type="transmembrane region" description="Helical" evidence="7">
    <location>
        <begin position="59"/>
        <end position="83"/>
    </location>
</feature>
<proteinExistence type="predicted"/>